<dbReference type="OrthoDB" id="9991832at2759"/>
<feature type="compositionally biased region" description="Low complexity" evidence="4">
    <location>
        <begin position="51"/>
        <end position="63"/>
    </location>
</feature>
<name>A0A1X7VNB3_AMPQE</name>
<dbReference type="SUPFAM" id="SSF50044">
    <property type="entry name" value="SH3-domain"/>
    <property type="match status" value="2"/>
</dbReference>
<feature type="compositionally biased region" description="Basic and acidic residues" evidence="4">
    <location>
        <begin position="225"/>
        <end position="240"/>
    </location>
</feature>
<proteinExistence type="predicted"/>
<feature type="compositionally biased region" description="Low complexity" evidence="4">
    <location>
        <begin position="241"/>
        <end position="252"/>
    </location>
</feature>
<sequence>MNLINVYIFVKEGLLLAMAFFCPGSSVKIKKEAESHKRPHSGGYRHGINHSPYSPYYPTASSPQHSQNGRFDKAIDVLSAPQTPISDQFFQKLIVFKDFSATDEKELTVRKGERVEVVQREEDRLLVRNERGKQGYVPSDYCAPPIASSSRRARSNSRSSMPLRPVASGEDTSSRGSIPMYASHSAGRVKRSPCEDSDQMLIRRINSPPNSATVHYPPNSAMMGQERHRREGSAPLEPKHSPSSSSGVASLSEQYSPALNRSYSQDALETEPTVDKIRSVSLSQTPMMTDGFDVYRKNSSSDDSGTMELSSTHYKDYASTIRNGDASSDDGSSRQGRGSSASGNTTPSIRDRPLPSPPKSNEEVPPPIPPRHTSLDRAGRHQVNSFNDMATPDDIDPYAQPVDTLSECGGLIQPQSSLVKHRSTKSHVDVQNQNTGIESPYSEVYRPSRGNKRPINLPDDHPHFQRHPGSFTRHRSPNGSVKSHGIERRGSPQINGVSEHKRPLSGGSKRPPSISSEKRVSNRIDDMSSPSLDSPGLQSKGMVKFRKCLWGVYVCLQNFDACDENEVSVTKGESVLVFNQEDNNWFWVVKHKTDNSEGFVPSSILSEVMADKTGGGVPGVEPTAHHHYQSQYPSSSSTTAHRPRASTTSVYPTSSSQPMHHHHHRSRLSSTGAAPMHQRGTVPNISSSERLPPPPPTSSSSKPILASPSSPPPPYAEKDPIGHPPPPPRQSIPRNRPSYPGRTGRVSMPHSPMYPPGIQTNAHVTRSSTHLSSPHVDNGYPTHVPILSSPAPVIGGTLV</sequence>
<dbReference type="AlphaFoldDB" id="A0A1X7VNB3"/>
<protein>
    <recommendedName>
        <fullName evidence="5">SH3 domain-containing protein</fullName>
    </recommendedName>
</protein>
<feature type="compositionally biased region" description="Low complexity" evidence="4">
    <location>
        <begin position="324"/>
        <end position="343"/>
    </location>
</feature>
<dbReference type="InterPro" id="IPR036028">
    <property type="entry name" value="SH3-like_dom_sf"/>
</dbReference>
<accession>A0A1X7VNB3</accession>
<evidence type="ECO:0000256" key="1">
    <source>
        <dbReference type="ARBA" id="ARBA00022443"/>
    </source>
</evidence>
<evidence type="ECO:0000313" key="6">
    <source>
        <dbReference type="EnsemblMetazoa" id="Aqu2.1.41891_001"/>
    </source>
</evidence>
<feature type="region of interest" description="Disordered" evidence="4">
    <location>
        <begin position="320"/>
        <end position="376"/>
    </location>
</feature>
<reference evidence="6" key="1">
    <citation type="submission" date="2017-05" db="UniProtKB">
        <authorList>
            <consortium name="EnsemblMetazoa"/>
        </authorList>
    </citation>
    <scope>IDENTIFICATION</scope>
</reference>
<evidence type="ECO:0000256" key="2">
    <source>
        <dbReference type="ARBA" id="ARBA00022737"/>
    </source>
</evidence>
<evidence type="ECO:0000259" key="5">
    <source>
        <dbReference type="PROSITE" id="PS50002"/>
    </source>
</evidence>
<feature type="compositionally biased region" description="Basic and acidic residues" evidence="4">
    <location>
        <begin position="516"/>
        <end position="526"/>
    </location>
</feature>
<feature type="compositionally biased region" description="Low complexity" evidence="4">
    <location>
        <begin position="698"/>
        <end position="708"/>
    </location>
</feature>
<dbReference type="GO" id="GO:0005737">
    <property type="term" value="C:cytoplasm"/>
    <property type="evidence" value="ECO:0007669"/>
    <property type="project" value="TreeGrafter"/>
</dbReference>
<dbReference type="InterPro" id="IPR001452">
    <property type="entry name" value="SH3_domain"/>
</dbReference>
<evidence type="ECO:0000256" key="4">
    <source>
        <dbReference type="SAM" id="MobiDB-lite"/>
    </source>
</evidence>
<dbReference type="InterPro" id="IPR051228">
    <property type="entry name" value="NADPH_Oxidase/PX-Domain"/>
</dbReference>
<dbReference type="EnsemblMetazoa" id="Aqu2.1.41891_001">
    <property type="protein sequence ID" value="Aqu2.1.41891_001"/>
    <property type="gene ID" value="Aqu2.1.41891"/>
</dbReference>
<dbReference type="Pfam" id="PF07653">
    <property type="entry name" value="SH3_2"/>
    <property type="match status" value="2"/>
</dbReference>
<keyword evidence="1 3" id="KW-0728">SH3 domain</keyword>
<dbReference type="GO" id="GO:0016176">
    <property type="term" value="F:superoxide-generating NADPH oxidase activator activity"/>
    <property type="evidence" value="ECO:0007669"/>
    <property type="project" value="TreeGrafter"/>
</dbReference>
<feature type="domain" description="SH3" evidence="5">
    <location>
        <begin position="548"/>
        <end position="610"/>
    </location>
</feature>
<dbReference type="CDD" id="cd00174">
    <property type="entry name" value="SH3"/>
    <property type="match status" value="1"/>
</dbReference>
<feature type="domain" description="SH3" evidence="5">
    <location>
        <begin position="88"/>
        <end position="147"/>
    </location>
</feature>
<feature type="region of interest" description="Disordered" evidence="4">
    <location>
        <begin position="290"/>
        <end position="309"/>
    </location>
</feature>
<dbReference type="PROSITE" id="PS50002">
    <property type="entry name" value="SH3"/>
    <property type="match status" value="2"/>
</dbReference>
<dbReference type="PANTHER" id="PTHR15706:SF2">
    <property type="entry name" value="SH3 AND PX DOMAIN-CONTAINING PROTEIN 2A"/>
    <property type="match status" value="1"/>
</dbReference>
<keyword evidence="2" id="KW-0677">Repeat</keyword>
<dbReference type="GO" id="GO:0042554">
    <property type="term" value="P:superoxide anion generation"/>
    <property type="evidence" value="ECO:0007669"/>
    <property type="project" value="TreeGrafter"/>
</dbReference>
<feature type="region of interest" description="Disordered" evidence="4">
    <location>
        <begin position="613"/>
        <end position="751"/>
    </location>
</feature>
<dbReference type="Gene3D" id="2.30.30.40">
    <property type="entry name" value="SH3 Domains"/>
    <property type="match status" value="2"/>
</dbReference>
<dbReference type="SMART" id="SM00326">
    <property type="entry name" value="SH3"/>
    <property type="match status" value="2"/>
</dbReference>
<feature type="compositionally biased region" description="Low complexity" evidence="4">
    <location>
        <begin position="629"/>
        <end position="640"/>
    </location>
</feature>
<dbReference type="InParanoid" id="A0A1X7VNB3"/>
<dbReference type="PANTHER" id="PTHR15706">
    <property type="entry name" value="SH3 MULTIPLE DOMAIN"/>
    <property type="match status" value="1"/>
</dbReference>
<organism evidence="6">
    <name type="scientific">Amphimedon queenslandica</name>
    <name type="common">Sponge</name>
    <dbReference type="NCBI Taxonomy" id="400682"/>
    <lineage>
        <taxon>Eukaryota</taxon>
        <taxon>Metazoa</taxon>
        <taxon>Porifera</taxon>
        <taxon>Demospongiae</taxon>
        <taxon>Heteroscleromorpha</taxon>
        <taxon>Haplosclerida</taxon>
        <taxon>Niphatidae</taxon>
        <taxon>Amphimedon</taxon>
    </lineage>
</organism>
<feature type="region of interest" description="Disordered" evidence="4">
    <location>
        <begin position="434"/>
        <end position="537"/>
    </location>
</feature>
<evidence type="ECO:0000256" key="3">
    <source>
        <dbReference type="PROSITE-ProRule" id="PRU00192"/>
    </source>
</evidence>
<feature type="compositionally biased region" description="Pro residues" evidence="4">
    <location>
        <begin position="354"/>
        <end position="370"/>
    </location>
</feature>
<feature type="region of interest" description="Disordered" evidence="4">
    <location>
        <begin position="32"/>
        <end position="68"/>
    </location>
</feature>
<feature type="region of interest" description="Disordered" evidence="4">
    <location>
        <begin position="129"/>
        <end position="254"/>
    </location>
</feature>